<evidence type="ECO:0000256" key="2">
    <source>
        <dbReference type="ARBA" id="ARBA00022679"/>
    </source>
</evidence>
<protein>
    <submittedName>
        <fullName evidence="3">16S rRNA (Guanine(966)-N(2))-methyltransferase RsmD</fullName>
        <ecNumber evidence="3">2.1.1.171</ecNumber>
    </submittedName>
</protein>
<evidence type="ECO:0000313" key="4">
    <source>
        <dbReference type="Proteomes" id="UP000696931"/>
    </source>
</evidence>
<evidence type="ECO:0000313" key="3">
    <source>
        <dbReference type="EMBL" id="MBI5169506.1"/>
    </source>
</evidence>
<dbReference type="Gene3D" id="3.40.50.150">
    <property type="entry name" value="Vaccinia Virus protein VP39"/>
    <property type="match status" value="1"/>
</dbReference>
<dbReference type="PROSITE" id="PS00092">
    <property type="entry name" value="N6_MTASE"/>
    <property type="match status" value="1"/>
</dbReference>
<dbReference type="AlphaFoldDB" id="A0A933SDS1"/>
<keyword evidence="2 3" id="KW-0808">Transferase</keyword>
<dbReference type="NCBIfam" id="TIGR00095">
    <property type="entry name" value="16S rRNA (guanine(966)-N(2))-methyltransferase RsmD"/>
    <property type="match status" value="1"/>
</dbReference>
<dbReference type="EC" id="2.1.1.171" evidence="3"/>
<dbReference type="PIRSF" id="PIRSF004553">
    <property type="entry name" value="CHP00095"/>
    <property type="match status" value="1"/>
</dbReference>
<dbReference type="InterPro" id="IPR029063">
    <property type="entry name" value="SAM-dependent_MTases_sf"/>
</dbReference>
<proteinExistence type="predicted"/>
<dbReference type="InterPro" id="IPR002052">
    <property type="entry name" value="DNA_methylase_N6_adenine_CS"/>
</dbReference>
<sequence length="191" mass="20560">MRVISGEYGGRRLEAPRGLKTRPTSDRVREALFMSFGDMTGWTVLDFFAGSGAQGIEALSRGADFAHFVDSGRPALECIAANLRTLQLEDRAKVWPFKLPSGVARLAEVVAGCDLVLADPPYGGQDARAILAALGECRFKPGVVVALERHQKDEVPSEAGALTLVRERRYGETVVNLYGARPLAPEDGSSS</sequence>
<dbReference type="PANTHER" id="PTHR43542">
    <property type="entry name" value="METHYLTRANSFERASE"/>
    <property type="match status" value="1"/>
</dbReference>
<dbReference type="EMBL" id="JACRIW010000056">
    <property type="protein sequence ID" value="MBI5169506.1"/>
    <property type="molecule type" value="Genomic_DNA"/>
</dbReference>
<organism evidence="3 4">
    <name type="scientific">Eiseniibacteriota bacterium</name>
    <dbReference type="NCBI Taxonomy" id="2212470"/>
    <lineage>
        <taxon>Bacteria</taxon>
        <taxon>Candidatus Eiseniibacteriota</taxon>
    </lineage>
</organism>
<keyword evidence="1 3" id="KW-0489">Methyltransferase</keyword>
<dbReference type="Pfam" id="PF03602">
    <property type="entry name" value="Cons_hypoth95"/>
    <property type="match status" value="1"/>
</dbReference>
<dbReference type="SUPFAM" id="SSF53335">
    <property type="entry name" value="S-adenosyl-L-methionine-dependent methyltransferases"/>
    <property type="match status" value="1"/>
</dbReference>
<accession>A0A933SDS1</accession>
<dbReference type="Proteomes" id="UP000696931">
    <property type="component" value="Unassembled WGS sequence"/>
</dbReference>
<gene>
    <name evidence="3" type="primary">rsmD</name>
    <name evidence="3" type="ORF">HZA61_08465</name>
</gene>
<reference evidence="3" key="1">
    <citation type="submission" date="2020-07" db="EMBL/GenBank/DDBJ databases">
        <title>Huge and variable diversity of episymbiotic CPR bacteria and DPANN archaea in groundwater ecosystems.</title>
        <authorList>
            <person name="He C.Y."/>
            <person name="Keren R."/>
            <person name="Whittaker M."/>
            <person name="Farag I.F."/>
            <person name="Doudna J."/>
            <person name="Cate J.H.D."/>
            <person name="Banfield J.F."/>
        </authorList>
    </citation>
    <scope>NUCLEOTIDE SEQUENCE</scope>
    <source>
        <strain evidence="3">NC_groundwater_1813_Pr3_B-0.1um_71_17</strain>
    </source>
</reference>
<dbReference type="GO" id="GO:0052913">
    <property type="term" value="F:16S rRNA (guanine(966)-N(2))-methyltransferase activity"/>
    <property type="evidence" value="ECO:0007669"/>
    <property type="project" value="UniProtKB-EC"/>
</dbReference>
<comment type="caution">
    <text evidence="3">The sequence shown here is derived from an EMBL/GenBank/DDBJ whole genome shotgun (WGS) entry which is preliminary data.</text>
</comment>
<name>A0A933SDS1_UNCEI</name>
<evidence type="ECO:0000256" key="1">
    <source>
        <dbReference type="ARBA" id="ARBA00022603"/>
    </source>
</evidence>
<dbReference type="PANTHER" id="PTHR43542:SF1">
    <property type="entry name" value="METHYLTRANSFERASE"/>
    <property type="match status" value="1"/>
</dbReference>
<dbReference type="GO" id="GO:0003676">
    <property type="term" value="F:nucleic acid binding"/>
    <property type="evidence" value="ECO:0007669"/>
    <property type="project" value="InterPro"/>
</dbReference>
<dbReference type="InterPro" id="IPR004398">
    <property type="entry name" value="RNA_MeTrfase_RsmD"/>
</dbReference>